<dbReference type="RefSeq" id="WP_187783204.1">
    <property type="nucleotide sequence ID" value="NZ_JACTVA010000004.1"/>
</dbReference>
<dbReference type="PANTHER" id="PTHR43418">
    <property type="entry name" value="MULTIFUNCTIONAL TRYPTOPHAN BIOSYNTHESIS PROTEIN-RELATED"/>
    <property type="match status" value="1"/>
</dbReference>
<evidence type="ECO:0000256" key="8">
    <source>
        <dbReference type="ARBA" id="ARBA00048816"/>
    </source>
</evidence>
<evidence type="ECO:0000256" key="2">
    <source>
        <dbReference type="ARBA" id="ARBA00007800"/>
    </source>
</evidence>
<feature type="region of interest" description="Disordered" evidence="10">
    <location>
        <begin position="77"/>
        <end position="116"/>
    </location>
</feature>
<dbReference type="Pfam" id="PF00988">
    <property type="entry name" value="CPSase_sm_chain"/>
    <property type="match status" value="1"/>
</dbReference>
<evidence type="ECO:0000259" key="11">
    <source>
        <dbReference type="SMART" id="SM01097"/>
    </source>
</evidence>
<organism evidence="12 13">
    <name type="scientific">Teichococcus aerophilus</name>
    <dbReference type="NCBI Taxonomy" id="1224513"/>
    <lineage>
        <taxon>Bacteria</taxon>
        <taxon>Pseudomonadati</taxon>
        <taxon>Pseudomonadota</taxon>
        <taxon>Alphaproteobacteria</taxon>
        <taxon>Acetobacterales</taxon>
        <taxon>Roseomonadaceae</taxon>
        <taxon>Roseomonas</taxon>
    </lineage>
</organism>
<sequence length="493" mass="51421">MRSVEDILSLIGGAEVAAQRCGIGTEAVRKWRQSRAIPPKHWPAIIAATGLSLADMPLGAPAPATAPQSFAPKTFAAPGAAKTSVPQGAPITPEAESPMQTQQQSSSMAAEQPPSGATAALVLGDGSVFWGMGFGAHTTSVGEICFNTAMTGYQETLTDPSYAGQIITFTFPHIGNVGANAEDVESINPAARGLVVKLDLTEPANYRATRHLDDWLKSHGIPGIAGVDTRALTLRIRDGGAPNGVLAFPVDGKFDLAALRAEAAGWPGLEGMDLAKEVSCRQSYAWEEGLWSWGQGFEKNPVRAHKVVAVDYGAKRNILRCLADAGCDVTVVPATATAEDILAHNPDGVFLSNGPGDPAATGVYAVPAIQGVLASGKPVFGICLGHQLLALALGAKTYKLDRGHRGANQPVQDLATGKVEITSQNHGFAVDEASLPAGVTVTHKSLFDGSNEGIAATDKPAFSVQYHPEASPGPSDSHYLFHRFVDMIAAQKG</sequence>
<dbReference type="PRINTS" id="PR00099">
    <property type="entry name" value="CPSGATASE"/>
</dbReference>
<keyword evidence="5 9" id="KW-0067">ATP-binding</keyword>
<evidence type="ECO:0000256" key="3">
    <source>
        <dbReference type="ARBA" id="ARBA00022598"/>
    </source>
</evidence>
<keyword evidence="4 9" id="KW-0547">Nucleotide-binding</keyword>
<dbReference type="SMART" id="SM01097">
    <property type="entry name" value="CPSase_sm_chain"/>
    <property type="match status" value="1"/>
</dbReference>
<keyword evidence="13" id="KW-1185">Reference proteome</keyword>
<feature type="region of interest" description="CPSase" evidence="9">
    <location>
        <begin position="1"/>
        <end position="297"/>
    </location>
</feature>
<evidence type="ECO:0000256" key="6">
    <source>
        <dbReference type="ARBA" id="ARBA00022962"/>
    </source>
</evidence>
<feature type="binding site" evidence="9">
    <location>
        <position position="356"/>
    </location>
    <ligand>
        <name>L-glutamine</name>
        <dbReference type="ChEBI" id="CHEBI:58359"/>
    </ligand>
</feature>
<dbReference type="EC" id="6.3.5.5" evidence="9"/>
<comment type="similarity">
    <text evidence="2 9">Belongs to the CarA family.</text>
</comment>
<accession>A0ABR7RIB3</accession>
<protein>
    <recommendedName>
        <fullName evidence="9">Carbamoyl phosphate synthase small chain</fullName>
        <ecNumber evidence="9">6.3.5.5</ecNumber>
    </recommendedName>
    <alternativeName>
        <fullName evidence="9">Carbamoyl phosphate synthetase glutamine chain</fullName>
    </alternativeName>
</protein>
<comment type="subunit">
    <text evidence="9">Composed of two chains; the small (or glutamine) chain promotes the hydrolysis of glutamine to ammonia, which is used by the large (or ammonia) chain to synthesize carbamoyl phosphate. Tetramer of heterodimers (alpha,beta)4.</text>
</comment>
<feature type="binding site" evidence="9">
    <location>
        <position position="425"/>
    </location>
    <ligand>
        <name>L-glutamine</name>
        <dbReference type="ChEBI" id="CHEBI:58359"/>
    </ligand>
</feature>
<evidence type="ECO:0000256" key="1">
    <source>
        <dbReference type="ARBA" id="ARBA00005077"/>
    </source>
</evidence>
<feature type="active site" evidence="9">
    <location>
        <position position="469"/>
    </location>
</feature>
<feature type="binding site" evidence="9">
    <location>
        <position position="354"/>
    </location>
    <ligand>
        <name>L-glutamine</name>
        <dbReference type="ChEBI" id="CHEBI:58359"/>
    </ligand>
</feature>
<feature type="compositionally biased region" description="Low complexity" evidence="10">
    <location>
        <begin position="96"/>
        <end position="115"/>
    </location>
</feature>
<feature type="binding site" evidence="9">
    <location>
        <position position="427"/>
    </location>
    <ligand>
        <name>L-glutamine</name>
        <dbReference type="ChEBI" id="CHEBI:58359"/>
    </ligand>
</feature>
<feature type="active site" description="Nucleophile" evidence="9">
    <location>
        <position position="383"/>
    </location>
</feature>
<reference evidence="12 13" key="1">
    <citation type="journal article" date="2013" name="Int. J. Syst. Evol. Microbiol.">
        <title>Roseomonas aerophila sp. nov., isolated from air.</title>
        <authorList>
            <person name="Kim S.J."/>
            <person name="Weon H.Y."/>
            <person name="Ahn J.H."/>
            <person name="Hong S.B."/>
            <person name="Seok S.J."/>
            <person name="Whang K.S."/>
            <person name="Kwon S.W."/>
        </authorList>
    </citation>
    <scope>NUCLEOTIDE SEQUENCE [LARGE SCALE GENOMIC DNA]</scope>
    <source>
        <strain evidence="12 13">NBRC 108923</strain>
    </source>
</reference>
<keyword evidence="7 9" id="KW-0665">Pyrimidine biosynthesis</keyword>
<keyword evidence="3 9" id="KW-0436">Ligase</keyword>
<comment type="pathway">
    <text evidence="1 9">Amino-acid biosynthesis; L-arginine biosynthesis; carbamoyl phosphate from bicarbonate: step 1/1.</text>
</comment>
<dbReference type="InterPro" id="IPR029062">
    <property type="entry name" value="Class_I_gatase-like"/>
</dbReference>
<dbReference type="Gene3D" id="1.10.260.40">
    <property type="entry name" value="lambda repressor-like DNA-binding domains"/>
    <property type="match status" value="1"/>
</dbReference>
<feature type="binding site" evidence="9">
    <location>
        <position position="387"/>
    </location>
    <ligand>
        <name>L-glutamine</name>
        <dbReference type="ChEBI" id="CHEBI:58359"/>
    </ligand>
</feature>
<comment type="caution">
    <text evidence="12">The sequence shown here is derived from an EMBL/GenBank/DDBJ whole genome shotgun (WGS) entry which is preliminary data.</text>
</comment>
<comment type="catalytic activity">
    <reaction evidence="9">
        <text>L-glutamine + H2O = L-glutamate + NH4(+)</text>
        <dbReference type="Rhea" id="RHEA:15889"/>
        <dbReference type="ChEBI" id="CHEBI:15377"/>
        <dbReference type="ChEBI" id="CHEBI:28938"/>
        <dbReference type="ChEBI" id="CHEBI:29985"/>
        <dbReference type="ChEBI" id="CHEBI:58359"/>
    </reaction>
</comment>
<dbReference type="Gene3D" id="3.50.30.20">
    <property type="entry name" value="Carbamoyl-phosphate synthase small subunit, N-terminal domain"/>
    <property type="match status" value="1"/>
</dbReference>
<evidence type="ECO:0000256" key="4">
    <source>
        <dbReference type="ARBA" id="ARBA00022741"/>
    </source>
</evidence>
<dbReference type="Pfam" id="PF00117">
    <property type="entry name" value="GATase"/>
    <property type="match status" value="1"/>
</dbReference>
<name>A0ABR7RIB3_9PROT</name>
<evidence type="ECO:0000256" key="5">
    <source>
        <dbReference type="ARBA" id="ARBA00022840"/>
    </source>
</evidence>
<dbReference type="InterPro" id="IPR017926">
    <property type="entry name" value="GATASE"/>
</dbReference>
<dbReference type="EMBL" id="JACTVA010000004">
    <property type="protein sequence ID" value="MBC9206038.1"/>
    <property type="molecule type" value="Genomic_DNA"/>
</dbReference>
<dbReference type="GO" id="GO:0004088">
    <property type="term" value="F:carbamoyl-phosphate synthase (glutamine-hydrolyzing) activity"/>
    <property type="evidence" value="ECO:0007669"/>
    <property type="project" value="UniProtKB-EC"/>
</dbReference>
<comment type="function">
    <text evidence="9">Small subunit of the glutamine-dependent carbamoyl phosphate synthetase (CPSase). CPSase catalyzes the formation of carbamoyl phosphate from the ammonia moiety of glutamine, carbonate, and phosphate donated by ATP, constituting the first step of 2 biosynthetic pathways, one leading to arginine and/or urea and the other to pyrimidine nucleotides. The small subunit (glutamine amidotransferase) binds and cleaves glutamine to supply the large subunit with the substrate ammonia.</text>
</comment>
<evidence type="ECO:0000256" key="7">
    <source>
        <dbReference type="ARBA" id="ARBA00022975"/>
    </source>
</evidence>
<feature type="binding site" evidence="9">
    <location>
        <position position="161"/>
    </location>
    <ligand>
        <name>L-glutamine</name>
        <dbReference type="ChEBI" id="CHEBI:58359"/>
    </ligand>
</feature>
<dbReference type="NCBIfam" id="TIGR01368">
    <property type="entry name" value="CPSaseIIsmall"/>
    <property type="match status" value="1"/>
</dbReference>
<feature type="active site" evidence="9">
    <location>
        <position position="467"/>
    </location>
</feature>
<feature type="domain" description="Carbamoyl-phosphate synthase small subunit N-terminal" evidence="11">
    <location>
        <begin position="117"/>
        <end position="247"/>
    </location>
</feature>
<keyword evidence="9" id="KW-0028">Amino-acid biosynthesis</keyword>
<gene>
    <name evidence="9 12" type="primary">carA</name>
    <name evidence="12" type="ORF">IBL26_04260</name>
</gene>
<dbReference type="SUPFAM" id="SSF47413">
    <property type="entry name" value="lambda repressor-like DNA-binding domains"/>
    <property type="match status" value="1"/>
</dbReference>
<dbReference type="HAMAP" id="MF_01209">
    <property type="entry name" value="CPSase_S_chain"/>
    <property type="match status" value="1"/>
</dbReference>
<dbReference type="InterPro" id="IPR006274">
    <property type="entry name" value="CarbamoylP_synth_ssu"/>
</dbReference>
<keyword evidence="6 9" id="KW-0315">Glutamine amidotransferase</keyword>
<feature type="binding site" evidence="9">
    <location>
        <position position="384"/>
    </location>
    <ligand>
        <name>L-glutamine</name>
        <dbReference type="ChEBI" id="CHEBI:58359"/>
    </ligand>
</feature>
<dbReference type="CDD" id="cd01744">
    <property type="entry name" value="GATase1_CPSase"/>
    <property type="match status" value="1"/>
</dbReference>
<dbReference type="InterPro" id="IPR036480">
    <property type="entry name" value="CarbP_synth_ssu_N_sf"/>
</dbReference>
<dbReference type="InterPro" id="IPR035686">
    <property type="entry name" value="CPSase_GATase1"/>
</dbReference>
<keyword evidence="9" id="KW-0055">Arginine biosynthesis</keyword>
<dbReference type="NCBIfam" id="NF046037">
    <property type="entry name" value="carphisopro"/>
    <property type="match status" value="1"/>
</dbReference>
<dbReference type="InterPro" id="IPR059216">
    <property type="entry name" value="LeuA_carph_isopro_dom"/>
</dbReference>
<dbReference type="SUPFAM" id="SSF52317">
    <property type="entry name" value="Class I glutamine amidotransferase-like"/>
    <property type="match status" value="1"/>
</dbReference>
<feature type="binding site" evidence="9">
    <location>
        <position position="428"/>
    </location>
    <ligand>
        <name>L-glutamine</name>
        <dbReference type="ChEBI" id="CHEBI:58359"/>
    </ligand>
</feature>
<dbReference type="InterPro" id="IPR010982">
    <property type="entry name" value="Lambda_DNA-bd_dom_sf"/>
</dbReference>
<dbReference type="InterPro" id="IPR002474">
    <property type="entry name" value="CarbamoylP_synth_ssu_N"/>
</dbReference>
<dbReference type="NCBIfam" id="NF009475">
    <property type="entry name" value="PRK12838.1"/>
    <property type="match status" value="1"/>
</dbReference>
<evidence type="ECO:0000256" key="10">
    <source>
        <dbReference type="SAM" id="MobiDB-lite"/>
    </source>
</evidence>
<dbReference type="PANTHER" id="PTHR43418:SF7">
    <property type="entry name" value="CARBAMOYL-PHOSPHATE SYNTHASE SMALL CHAIN"/>
    <property type="match status" value="1"/>
</dbReference>
<dbReference type="PRINTS" id="PR00096">
    <property type="entry name" value="GATASE"/>
</dbReference>
<evidence type="ECO:0000313" key="12">
    <source>
        <dbReference type="EMBL" id="MBC9206038.1"/>
    </source>
</evidence>
<evidence type="ECO:0000313" key="13">
    <source>
        <dbReference type="Proteomes" id="UP000626026"/>
    </source>
</evidence>
<dbReference type="PROSITE" id="PS51273">
    <property type="entry name" value="GATASE_TYPE_1"/>
    <property type="match status" value="1"/>
</dbReference>
<dbReference type="SUPFAM" id="SSF52021">
    <property type="entry name" value="Carbamoyl phosphate synthetase, small subunit N-terminal domain"/>
    <property type="match status" value="1"/>
</dbReference>
<dbReference type="Gene3D" id="3.40.50.880">
    <property type="match status" value="1"/>
</dbReference>
<comment type="catalytic activity">
    <reaction evidence="8 9">
        <text>hydrogencarbonate + L-glutamine + 2 ATP + H2O = carbamoyl phosphate + L-glutamate + 2 ADP + phosphate + 2 H(+)</text>
        <dbReference type="Rhea" id="RHEA:18633"/>
        <dbReference type="ChEBI" id="CHEBI:15377"/>
        <dbReference type="ChEBI" id="CHEBI:15378"/>
        <dbReference type="ChEBI" id="CHEBI:17544"/>
        <dbReference type="ChEBI" id="CHEBI:29985"/>
        <dbReference type="ChEBI" id="CHEBI:30616"/>
        <dbReference type="ChEBI" id="CHEBI:43474"/>
        <dbReference type="ChEBI" id="CHEBI:58228"/>
        <dbReference type="ChEBI" id="CHEBI:58359"/>
        <dbReference type="ChEBI" id="CHEBI:456216"/>
        <dbReference type="EC" id="6.3.5.5"/>
    </reaction>
</comment>
<evidence type="ECO:0000256" key="9">
    <source>
        <dbReference type="HAMAP-Rule" id="MF_01209"/>
    </source>
</evidence>
<proteinExistence type="inferred from homology"/>
<comment type="pathway">
    <text evidence="9">Pyrimidine metabolism; UMP biosynthesis via de novo pathway; (S)-dihydroorotate from bicarbonate: step 1/3.</text>
</comment>
<dbReference type="Proteomes" id="UP000626026">
    <property type="component" value="Unassembled WGS sequence"/>
</dbReference>
<dbReference type="PRINTS" id="PR00097">
    <property type="entry name" value="ANTSNTHASEII"/>
</dbReference>
<dbReference type="InterPro" id="IPR050472">
    <property type="entry name" value="Anth_synth/Amidotransfase"/>
</dbReference>